<accession>B9XEH0</accession>
<dbReference type="Pfam" id="PF13927">
    <property type="entry name" value="Ig_3"/>
    <property type="match status" value="1"/>
</dbReference>
<dbReference type="GO" id="GO:0005085">
    <property type="term" value="F:guanyl-nucleotide exchange factor activity"/>
    <property type="evidence" value="ECO:0007669"/>
    <property type="project" value="TreeGrafter"/>
</dbReference>
<dbReference type="SUPFAM" id="SSF48726">
    <property type="entry name" value="Immunoglobulin"/>
    <property type="match status" value="5"/>
</dbReference>
<dbReference type="OrthoDB" id="182883at2"/>
<dbReference type="EMBL" id="ABOX02000008">
    <property type="protein sequence ID" value="EEF61684.1"/>
    <property type="molecule type" value="Genomic_DNA"/>
</dbReference>
<feature type="domain" description="Ig-like" evidence="1">
    <location>
        <begin position="435"/>
        <end position="515"/>
    </location>
</feature>
<dbReference type="InterPro" id="IPR036179">
    <property type="entry name" value="Ig-like_dom_sf"/>
</dbReference>
<sequence length="1037" mass="107700">MSQLAIAAGDYYALAVQRDGTVVAWGNDSAGQSDVPEGLANVVAVAAGENHSVALKEDGTVVTWGAEDIVPAGLDHVVSISASGFHSVALRDDSTVVAWGSGDFAPVGLSNVTAISSGFSFDLALVQTSPLMIVRQPANRTLYSGMNARFTVGAVSSLPISYQWLANGTNIAGATNSALTLTNIQPADSGTYSAVLNNGNGLLTTSNATLAVTHSPPIFLSQTSNQLLTLGGNLNLAVTVGGSQPLSYQWRLNGKEIPGATASRFAVTNVVDANSGFYELVVSNVFGIATNSGIFATVNDLPSSLNAVELIWTTSTNKPWFAESITSHDGVEAAQSSPLSYTGEQSLLQTTVTGPGTLSFWCMLNSYWGQERLGFSIDGLQQFYLPTRTSGWQHKTIYIPEGNHVLEWSFYTPGATYLSDSAWVDQVTYSPGPTPPAFDTPPSSQVASAGTNAAWNISVFGTPPLSYQWQFNGTDINGATNTSLSLTNIQADNAGLYSIIVNNQYGTASSNATLSVNVAAPKVVVQPLNYRLPIHASIALTVTATGSEPFSYQWRLNGTNIDGATNRTLALSDVQQGDAGSYQVVVNNAYGSVASSNATVQVAPAFVLAWGRNTYGATNVPTTLTNPVAIAGGIFHSLSLRSDGTVLVWGDNYYGQTNVPAGLSNAVAIASGLDHILALKADGLVTAWGASNYHQATVPPHLSNVVAIAAGNFHSLALKGDGQVVTWGNNASGLTNVPTGLSNVVAIAGGAYHSLALKADGTVIAWGSNSQGQTNVPVGLSNVVAIAAGSYHNMALKSDGSLASWGDNSYGQTNVPVGLSNVVAVAAGYYHNMALKQDGTVLAWGKNNTDGQTNVPPGLGNVVAIAAGTYHSLALVNDDEPFIVRQPFSRLINAGADVTFAVTPAGMAPLGYQWQFNGTKINGATNASLVLTNVPLAGAGNYQCAVSNAIGLVTSLPASLIVLRTSPSFDSQVQFGSGGFGFQLNGLSGHGQVIVYSSADFVNWVPILTNGAVTGTLQVMDSSATNLPIRFYKVVEQ</sequence>
<proteinExistence type="predicted"/>
<dbReference type="Pfam" id="PF07679">
    <property type="entry name" value="I-set"/>
    <property type="match status" value="1"/>
</dbReference>
<dbReference type="InterPro" id="IPR051553">
    <property type="entry name" value="Ran_GTPase-activating"/>
</dbReference>
<dbReference type="InterPro" id="IPR013783">
    <property type="entry name" value="Ig-like_fold"/>
</dbReference>
<organism evidence="2 3">
    <name type="scientific">Pedosphaera parvula (strain Ellin514)</name>
    <dbReference type="NCBI Taxonomy" id="320771"/>
    <lineage>
        <taxon>Bacteria</taxon>
        <taxon>Pseudomonadati</taxon>
        <taxon>Verrucomicrobiota</taxon>
        <taxon>Pedosphaerae</taxon>
        <taxon>Pedosphaerales</taxon>
        <taxon>Pedosphaeraceae</taxon>
        <taxon>Pedosphaera</taxon>
    </lineage>
</organism>
<gene>
    <name evidence="2" type="ORF">Cflav_PD4724</name>
</gene>
<dbReference type="AlphaFoldDB" id="B9XEH0"/>
<dbReference type="Proteomes" id="UP000003688">
    <property type="component" value="Unassembled WGS sequence"/>
</dbReference>
<dbReference type="STRING" id="320771.Cflav_PD4724"/>
<comment type="caution">
    <text evidence="2">The sequence shown here is derived from an EMBL/GenBank/DDBJ whole genome shotgun (WGS) entry which is preliminary data.</text>
</comment>
<protein>
    <submittedName>
        <fullName evidence="2">Immunoglobulin I-set domain protein</fullName>
    </submittedName>
</protein>
<dbReference type="InterPro" id="IPR007110">
    <property type="entry name" value="Ig-like_dom"/>
</dbReference>
<dbReference type="RefSeq" id="WP_007414218.1">
    <property type="nucleotide sequence ID" value="NZ_ABOX02000008.1"/>
</dbReference>
<evidence type="ECO:0000313" key="3">
    <source>
        <dbReference type="Proteomes" id="UP000003688"/>
    </source>
</evidence>
<evidence type="ECO:0000259" key="1">
    <source>
        <dbReference type="PROSITE" id="PS50835"/>
    </source>
</evidence>
<dbReference type="PROSITE" id="PS50835">
    <property type="entry name" value="IG_LIKE"/>
    <property type="match status" value="4"/>
</dbReference>
<reference evidence="2 3" key="1">
    <citation type="journal article" date="2011" name="J. Bacteriol.">
        <title>Genome sequence of 'Pedosphaera parvula' Ellin514, an aerobic Verrucomicrobial isolate from pasture soil.</title>
        <authorList>
            <person name="Kant R."/>
            <person name="van Passel M.W."/>
            <person name="Sangwan P."/>
            <person name="Palva A."/>
            <person name="Lucas S."/>
            <person name="Copeland A."/>
            <person name="Lapidus A."/>
            <person name="Glavina Del Rio T."/>
            <person name="Dalin E."/>
            <person name="Tice H."/>
            <person name="Bruce D."/>
            <person name="Goodwin L."/>
            <person name="Pitluck S."/>
            <person name="Chertkov O."/>
            <person name="Larimer F.W."/>
            <person name="Land M.L."/>
            <person name="Hauser L."/>
            <person name="Brettin T.S."/>
            <person name="Detter J.C."/>
            <person name="Han S."/>
            <person name="de Vos W.M."/>
            <person name="Janssen P.H."/>
            <person name="Smidt H."/>
        </authorList>
    </citation>
    <scope>NUCLEOTIDE SEQUENCE [LARGE SCALE GENOMIC DNA]</scope>
    <source>
        <strain evidence="2 3">Ellin514</strain>
    </source>
</reference>
<feature type="domain" description="Ig-like" evidence="1">
    <location>
        <begin position="521"/>
        <end position="601"/>
    </location>
</feature>
<dbReference type="Gene3D" id="2.60.40.10">
    <property type="entry name" value="Immunoglobulins"/>
    <property type="match status" value="5"/>
</dbReference>
<dbReference type="PANTHER" id="PTHR45982:SF1">
    <property type="entry name" value="REGULATOR OF CHROMOSOME CONDENSATION"/>
    <property type="match status" value="1"/>
</dbReference>
<name>B9XEH0_PEDPL</name>
<keyword evidence="3" id="KW-1185">Reference proteome</keyword>
<dbReference type="InterPro" id="IPR003599">
    <property type="entry name" value="Ig_sub"/>
</dbReference>
<dbReference type="Pfam" id="PF13540">
    <property type="entry name" value="RCC1_2"/>
    <property type="match status" value="9"/>
</dbReference>
<dbReference type="SUPFAM" id="SSF50985">
    <property type="entry name" value="RCC1/BLIP-II"/>
    <property type="match status" value="2"/>
</dbReference>
<dbReference type="InterPro" id="IPR003598">
    <property type="entry name" value="Ig_sub2"/>
</dbReference>
<dbReference type="InterPro" id="IPR013098">
    <property type="entry name" value="Ig_I-set"/>
</dbReference>
<dbReference type="PROSITE" id="PS50012">
    <property type="entry name" value="RCC1_3"/>
    <property type="match status" value="8"/>
</dbReference>
<feature type="domain" description="Ig-like" evidence="1">
    <location>
        <begin position="881"/>
        <end position="959"/>
    </location>
</feature>
<dbReference type="CDD" id="cd00096">
    <property type="entry name" value="Ig"/>
    <property type="match status" value="1"/>
</dbReference>
<evidence type="ECO:0000313" key="2">
    <source>
        <dbReference type="EMBL" id="EEF61684.1"/>
    </source>
</evidence>
<dbReference type="GO" id="GO:0005737">
    <property type="term" value="C:cytoplasm"/>
    <property type="evidence" value="ECO:0007669"/>
    <property type="project" value="TreeGrafter"/>
</dbReference>
<dbReference type="SMART" id="SM00408">
    <property type="entry name" value="IGc2"/>
    <property type="match status" value="4"/>
</dbReference>
<dbReference type="InterPro" id="IPR009091">
    <property type="entry name" value="RCC1/BLIP-II"/>
</dbReference>
<dbReference type="SMART" id="SM00409">
    <property type="entry name" value="IG"/>
    <property type="match status" value="5"/>
</dbReference>
<feature type="domain" description="Ig-like" evidence="1">
    <location>
        <begin position="130"/>
        <end position="211"/>
    </location>
</feature>
<dbReference type="InterPro" id="IPR000408">
    <property type="entry name" value="Reg_chr_condens"/>
</dbReference>
<dbReference type="PROSITE" id="PS00626">
    <property type="entry name" value="RCC1_2"/>
    <property type="match status" value="5"/>
</dbReference>
<dbReference type="PANTHER" id="PTHR45982">
    <property type="entry name" value="REGULATOR OF CHROMOSOME CONDENSATION"/>
    <property type="match status" value="1"/>
</dbReference>
<dbReference type="Gene3D" id="2.130.10.30">
    <property type="entry name" value="Regulator of chromosome condensation 1/beta-lactamase-inhibitor protein II"/>
    <property type="match status" value="3"/>
</dbReference>